<feature type="compositionally biased region" description="Basic residues" evidence="1">
    <location>
        <begin position="165"/>
        <end position="177"/>
    </location>
</feature>
<proteinExistence type="predicted"/>
<protein>
    <submittedName>
        <fullName evidence="2">Uncharacterized protein</fullName>
    </submittedName>
</protein>
<name>A0A426YN97_ENSVE</name>
<evidence type="ECO:0000313" key="2">
    <source>
        <dbReference type="EMBL" id="RRT53206.1"/>
    </source>
</evidence>
<dbReference type="EMBL" id="AMZH03011254">
    <property type="protein sequence ID" value="RRT53206.1"/>
    <property type="molecule type" value="Genomic_DNA"/>
</dbReference>
<evidence type="ECO:0000313" key="3">
    <source>
        <dbReference type="Proteomes" id="UP000287651"/>
    </source>
</evidence>
<reference evidence="2 3" key="1">
    <citation type="journal article" date="2014" name="Agronomy (Basel)">
        <title>A Draft Genome Sequence for Ensete ventricosum, the Drought-Tolerant Tree Against Hunger.</title>
        <authorList>
            <person name="Harrison J."/>
            <person name="Moore K.A."/>
            <person name="Paszkiewicz K."/>
            <person name="Jones T."/>
            <person name="Grant M."/>
            <person name="Ambacheew D."/>
            <person name="Muzemil S."/>
            <person name="Studholme D.J."/>
        </authorList>
    </citation>
    <scope>NUCLEOTIDE SEQUENCE [LARGE SCALE GENOMIC DNA]</scope>
</reference>
<evidence type="ECO:0000256" key="1">
    <source>
        <dbReference type="SAM" id="MobiDB-lite"/>
    </source>
</evidence>
<feature type="region of interest" description="Disordered" evidence="1">
    <location>
        <begin position="137"/>
        <end position="183"/>
    </location>
</feature>
<dbReference type="Proteomes" id="UP000287651">
    <property type="component" value="Unassembled WGS sequence"/>
</dbReference>
<sequence>MACFRLCKSRGGYYLTARVGFRVSGAPSNNKSWKSRYLFVSGPVWGFRFDWSAHPIGNAPPYLSEEESVLVGRLKGVLSSSCAIKEMTELWLVEAGLSPASMDRMDLGDLHGMPKVSGGKTSSVRAAVPAREVGVSLAREAPKTSSKRPIDAPTEQIDDPAWQQKKVKILTRRHKSRHGEGGS</sequence>
<accession>A0A426YN97</accession>
<organism evidence="2 3">
    <name type="scientific">Ensete ventricosum</name>
    <name type="common">Abyssinian banana</name>
    <name type="synonym">Musa ensete</name>
    <dbReference type="NCBI Taxonomy" id="4639"/>
    <lineage>
        <taxon>Eukaryota</taxon>
        <taxon>Viridiplantae</taxon>
        <taxon>Streptophyta</taxon>
        <taxon>Embryophyta</taxon>
        <taxon>Tracheophyta</taxon>
        <taxon>Spermatophyta</taxon>
        <taxon>Magnoliopsida</taxon>
        <taxon>Liliopsida</taxon>
        <taxon>Zingiberales</taxon>
        <taxon>Musaceae</taxon>
        <taxon>Ensete</taxon>
    </lineage>
</organism>
<dbReference type="AlphaFoldDB" id="A0A426YN97"/>
<gene>
    <name evidence="2" type="ORF">B296_00006264</name>
</gene>
<comment type="caution">
    <text evidence="2">The sequence shown here is derived from an EMBL/GenBank/DDBJ whole genome shotgun (WGS) entry which is preliminary data.</text>
</comment>